<dbReference type="SUPFAM" id="SSF52540">
    <property type="entry name" value="P-loop containing nucleoside triphosphate hydrolases"/>
    <property type="match status" value="1"/>
</dbReference>
<feature type="compositionally biased region" description="Polar residues" evidence="1">
    <location>
        <begin position="1351"/>
        <end position="1363"/>
    </location>
</feature>
<sequence length="1398" mass="156285">MAAEVSVVARDSDGNPWVPAPLDSKSLSVRARGVGRARLPEQDADLGQKPKKAFREVPTYDKFYFAIVCALQLEYNAVISSVDYQWPTTPFDPDDPNVYTLAKMGGHNVVIARPLDVGPGQAQSITEALRRKFTKVALFLVVGICGAVPFFPVQPDPEHAVRRIILGDVIISSSIAQYLYRGQARPDGFQMRNILNGSGWAMQPSPRARALAQALEGPNWLEIAEANMLDNLVQLQENRHGAYMYPGAERDKLYQASYVHKHHEAQGCACAKYEHETCDGAMHEPDRVYVENVIFRSFSPAATWSDDRGLLKTMAEHCFDKPERLPKRGTVLLIQGSHGLGKTELCRVFAKRFRSRYHAVWMINAGTAFDLELGLRNIASEDLNIALNTQGSMQSETDDLIGLIGIVKAQLENEKRPWLLILDGYNDTANYNITHYLPSKATQPYFSEHHSHLGTIIITTTDASLRLQLGENSISVNSLSVDEATRIFKHEIRPIPDAAVIDNLVGDILAKLQLHPVAIKIAAGIIQKRPSTQHIHKALENLLGNLSTDILSPRTEVEDILRGVWRPWEISVAKLRREEAKHPTGSLDLLELLSFLNGNGLSCKAAEAAWAATKTNPTSFSNKGLSCFMQGSQWEESSFHKAVEILANARLVNVLATGDDVIVSMEPLVSLCAYNYFFDTLEDKTSAWIRAMATIAIMAPTGFTDRDRASRRGLAPHVKSCLARSLGYKLLWTAYDLSPATDIVLVLVMILFENGLAENAKSLLSKLLDQLLRTDGRVDKIKALNVKMFLATTLHDMGDRSQALTLRREVVEACQQQRGKAGLGGEAEWRYLHAASALAESLSLLPERRVEAANLLRDVHDMAALISPPGKVSVALLRTKSRLAKVLYELGAYRHAFDLRDEVVNILNGEPNMKSVQYNMEAKEELAQSLSKMGRLIEALKLREAIHEFRVATLPPSHPETSLASINLTISFENINSSTIATSLSTWKNIYHAEETLSKALGEHHVMTLRAKSNIARIYLARKDYESAFQKVSEVRRIMASQGAKLVGKQMGYYDQDMLDCDRLHAELLLRRWTEADKRDALMLWRQIAKRLGHQNAGTRQVSYAILRVARCYIKRNELDNAEAKVEEASRLPQDGFYDNTLDCKVLQADILERRADACDLSDSSNSGSEDDQKQEIKPNGGYVPEDRNTRFRYVWSCQNDNCKHIAGQPYIMEACYCRFSRRRAGRMCCCHYYMGFGSLESDDSCSYETDSSSCSSADEDGYFSLEEIFRCYNRQCRKPRHTCVRAKGSQLKDIMPSKVGCFCRPSVSLPNAMLCCHCHKPMIAVSRHKRWSWGVVSSSKVPDDWDSPSDLGTNCPSGSDEFSSVIDPNDLPEPTPSDVDHGDDESQDSQRQFILPY</sequence>
<dbReference type="GO" id="GO:0003824">
    <property type="term" value="F:catalytic activity"/>
    <property type="evidence" value="ECO:0007669"/>
    <property type="project" value="InterPro"/>
</dbReference>
<gene>
    <name evidence="3" type="ORF">BN869_000005332_1</name>
</gene>
<dbReference type="Gene3D" id="1.25.40.10">
    <property type="entry name" value="Tetratricopeptide repeat domain"/>
    <property type="match status" value="1"/>
</dbReference>
<dbReference type="PANTHER" id="PTHR46082">
    <property type="entry name" value="ATP/GTP-BINDING PROTEIN-RELATED"/>
    <property type="match status" value="1"/>
</dbReference>
<dbReference type="EMBL" id="CDPU01000013">
    <property type="protein sequence ID" value="CEO49275.1"/>
    <property type="molecule type" value="Genomic_DNA"/>
</dbReference>
<dbReference type="InterPro" id="IPR011990">
    <property type="entry name" value="TPR-like_helical_dom_sf"/>
</dbReference>
<dbReference type="PANTHER" id="PTHR46082:SF6">
    <property type="entry name" value="AAA+ ATPASE DOMAIN-CONTAINING PROTEIN-RELATED"/>
    <property type="match status" value="1"/>
</dbReference>
<accession>A0A0B7K320</accession>
<dbReference type="InterPro" id="IPR035994">
    <property type="entry name" value="Nucleoside_phosphorylase_sf"/>
</dbReference>
<dbReference type="Gene3D" id="3.40.50.300">
    <property type="entry name" value="P-loop containing nucleotide triphosphate hydrolases"/>
    <property type="match status" value="1"/>
</dbReference>
<keyword evidence="2" id="KW-0472">Membrane</keyword>
<proteinExistence type="predicted"/>
<dbReference type="GO" id="GO:0009116">
    <property type="term" value="P:nucleoside metabolic process"/>
    <property type="evidence" value="ECO:0007669"/>
    <property type="project" value="InterPro"/>
</dbReference>
<organism evidence="3">
    <name type="scientific">Bionectria ochroleuca</name>
    <name type="common">Gliocladium roseum</name>
    <dbReference type="NCBI Taxonomy" id="29856"/>
    <lineage>
        <taxon>Eukaryota</taxon>
        <taxon>Fungi</taxon>
        <taxon>Dikarya</taxon>
        <taxon>Ascomycota</taxon>
        <taxon>Pezizomycotina</taxon>
        <taxon>Sordariomycetes</taxon>
        <taxon>Hypocreomycetidae</taxon>
        <taxon>Hypocreales</taxon>
        <taxon>Bionectriaceae</taxon>
        <taxon>Clonostachys</taxon>
    </lineage>
</organism>
<dbReference type="SUPFAM" id="SSF48452">
    <property type="entry name" value="TPR-like"/>
    <property type="match status" value="1"/>
</dbReference>
<keyword evidence="2" id="KW-1133">Transmembrane helix</keyword>
<protein>
    <recommendedName>
        <fullName evidence="4">AAA+ ATPase domain-containing protein</fullName>
    </recommendedName>
</protein>
<dbReference type="SUPFAM" id="SSF53167">
    <property type="entry name" value="Purine and uridine phosphorylases"/>
    <property type="match status" value="1"/>
</dbReference>
<dbReference type="InterPro" id="IPR053137">
    <property type="entry name" value="NLR-like"/>
</dbReference>
<evidence type="ECO:0000256" key="2">
    <source>
        <dbReference type="SAM" id="Phobius"/>
    </source>
</evidence>
<dbReference type="InterPro" id="IPR027417">
    <property type="entry name" value="P-loop_NTPase"/>
</dbReference>
<feature type="region of interest" description="Disordered" evidence="1">
    <location>
        <begin position="1339"/>
        <end position="1398"/>
    </location>
</feature>
<evidence type="ECO:0000313" key="3">
    <source>
        <dbReference type="EMBL" id="CEO49275.1"/>
    </source>
</evidence>
<feature type="region of interest" description="Disordered" evidence="1">
    <location>
        <begin position="1160"/>
        <end position="1185"/>
    </location>
</feature>
<dbReference type="Gene3D" id="3.40.50.1580">
    <property type="entry name" value="Nucleoside phosphorylase domain"/>
    <property type="match status" value="1"/>
</dbReference>
<keyword evidence="2" id="KW-0812">Transmembrane</keyword>
<reference evidence="3" key="1">
    <citation type="submission" date="2015-01" db="EMBL/GenBank/DDBJ databases">
        <authorList>
            <person name="Durling Mikael"/>
        </authorList>
    </citation>
    <scope>NUCLEOTIDE SEQUENCE</scope>
</reference>
<name>A0A0B7K320_BIOOC</name>
<evidence type="ECO:0000256" key="1">
    <source>
        <dbReference type="SAM" id="MobiDB-lite"/>
    </source>
</evidence>
<feature type="transmembrane region" description="Helical" evidence="2">
    <location>
        <begin position="136"/>
        <end position="153"/>
    </location>
</feature>
<evidence type="ECO:0008006" key="4">
    <source>
        <dbReference type="Google" id="ProtNLM"/>
    </source>
</evidence>